<evidence type="ECO:0000313" key="3">
    <source>
        <dbReference type="Proteomes" id="UP001268256"/>
    </source>
</evidence>
<dbReference type="EMBL" id="JAVMIP010000001">
    <property type="protein sequence ID" value="MDS3859439.1"/>
    <property type="molecule type" value="Genomic_DNA"/>
</dbReference>
<keyword evidence="3" id="KW-1185">Reference proteome</keyword>
<evidence type="ECO:0000256" key="1">
    <source>
        <dbReference type="SAM" id="Phobius"/>
    </source>
</evidence>
<keyword evidence="1" id="KW-0812">Transmembrane</keyword>
<dbReference type="Proteomes" id="UP001268256">
    <property type="component" value="Unassembled WGS sequence"/>
</dbReference>
<organism evidence="2 3">
    <name type="scientific">Pseudocalidococcus azoricus BACA0444</name>
    <dbReference type="NCBI Taxonomy" id="2918990"/>
    <lineage>
        <taxon>Bacteria</taxon>
        <taxon>Bacillati</taxon>
        <taxon>Cyanobacteriota</taxon>
        <taxon>Cyanophyceae</taxon>
        <taxon>Acaryochloridales</taxon>
        <taxon>Thermosynechococcaceae</taxon>
        <taxon>Pseudocalidococcus</taxon>
        <taxon>Pseudocalidococcus azoricus</taxon>
    </lineage>
</organism>
<feature type="transmembrane region" description="Helical" evidence="1">
    <location>
        <begin position="30"/>
        <end position="52"/>
    </location>
</feature>
<keyword evidence="1" id="KW-0472">Membrane</keyword>
<sequence length="69" mass="7654">MDLAQRTLIGMAIGIFIVSIPISFSDLSQLNASHLIVATIFLLSIMMMYQFWGNRFLDTLSKILNGFGG</sequence>
<comment type="caution">
    <text evidence="2">The sequence shown here is derived from an EMBL/GenBank/DDBJ whole genome shotgun (WGS) entry which is preliminary data.</text>
</comment>
<reference evidence="3" key="1">
    <citation type="submission" date="2023-07" db="EMBL/GenBank/DDBJ databases">
        <authorList>
            <person name="Luz R."/>
            <person name="Cordeiro R."/>
            <person name="Fonseca A."/>
            <person name="Goncalves V."/>
        </authorList>
    </citation>
    <scope>NUCLEOTIDE SEQUENCE [LARGE SCALE GENOMIC DNA]</scope>
    <source>
        <strain evidence="3">BACA0444</strain>
    </source>
</reference>
<protein>
    <submittedName>
        <fullName evidence="2">Uncharacterized protein</fullName>
    </submittedName>
</protein>
<gene>
    <name evidence="2" type="ORF">RIF25_01330</name>
</gene>
<accession>A0AAE4JWZ3</accession>
<feature type="transmembrane region" description="Helical" evidence="1">
    <location>
        <begin position="7"/>
        <end position="24"/>
    </location>
</feature>
<dbReference type="RefSeq" id="WP_322876768.1">
    <property type="nucleotide sequence ID" value="NZ_JAVMIP010000001.1"/>
</dbReference>
<name>A0AAE4JWZ3_9CYAN</name>
<evidence type="ECO:0000313" key="2">
    <source>
        <dbReference type="EMBL" id="MDS3859439.1"/>
    </source>
</evidence>
<keyword evidence="1" id="KW-1133">Transmembrane helix</keyword>
<proteinExistence type="predicted"/>
<dbReference type="AlphaFoldDB" id="A0AAE4JWZ3"/>